<name>A0A9N9X1M9_PHACE</name>
<dbReference type="Proteomes" id="UP001153737">
    <property type="component" value="Chromosome 13"/>
</dbReference>
<dbReference type="Pfam" id="PF02114">
    <property type="entry name" value="Phosducin"/>
    <property type="match status" value="1"/>
</dbReference>
<dbReference type="GO" id="GO:0008277">
    <property type="term" value="P:regulation of G protein-coupled receptor signaling pathway"/>
    <property type="evidence" value="ECO:0007669"/>
    <property type="project" value="InterPro"/>
</dbReference>
<accession>A0A9N9X1M9</accession>
<evidence type="ECO:0000259" key="4">
    <source>
        <dbReference type="Pfam" id="PF02114"/>
    </source>
</evidence>
<dbReference type="SUPFAM" id="SSF52833">
    <property type="entry name" value="Thioredoxin-like"/>
    <property type="match status" value="1"/>
</dbReference>
<evidence type="ECO:0000256" key="2">
    <source>
        <dbReference type="ARBA" id="ARBA00022553"/>
    </source>
</evidence>
<dbReference type="InterPro" id="IPR036249">
    <property type="entry name" value="Thioredoxin-like_sf"/>
</dbReference>
<comment type="similarity">
    <text evidence="1">Belongs to the phosducin family.</text>
</comment>
<dbReference type="CDD" id="cd02987">
    <property type="entry name" value="Phd_like_Phd"/>
    <property type="match status" value="1"/>
</dbReference>
<keyword evidence="2" id="KW-0597">Phosphoprotein</keyword>
<dbReference type="AlphaFoldDB" id="A0A9N9X1M9"/>
<evidence type="ECO:0000256" key="3">
    <source>
        <dbReference type="SAM" id="MobiDB-lite"/>
    </source>
</evidence>
<feature type="region of interest" description="Disordered" evidence="3">
    <location>
        <begin position="1"/>
        <end position="42"/>
    </location>
</feature>
<dbReference type="Gene3D" id="3.40.30.10">
    <property type="entry name" value="Glutaredoxin"/>
    <property type="match status" value="1"/>
</dbReference>
<reference evidence="5" key="1">
    <citation type="submission" date="2022-01" db="EMBL/GenBank/DDBJ databases">
        <authorList>
            <person name="King R."/>
        </authorList>
    </citation>
    <scope>NUCLEOTIDE SEQUENCE</scope>
</reference>
<evidence type="ECO:0000313" key="6">
    <source>
        <dbReference type="Proteomes" id="UP001153737"/>
    </source>
</evidence>
<feature type="compositionally biased region" description="Basic and acidic residues" evidence="3">
    <location>
        <begin position="1"/>
        <end position="14"/>
    </location>
</feature>
<dbReference type="InterPro" id="IPR001200">
    <property type="entry name" value="Phosducin"/>
</dbReference>
<organism evidence="5 6">
    <name type="scientific">Phaedon cochleariae</name>
    <name type="common">Mustard beetle</name>
    <dbReference type="NCBI Taxonomy" id="80249"/>
    <lineage>
        <taxon>Eukaryota</taxon>
        <taxon>Metazoa</taxon>
        <taxon>Ecdysozoa</taxon>
        <taxon>Arthropoda</taxon>
        <taxon>Hexapoda</taxon>
        <taxon>Insecta</taxon>
        <taxon>Pterygota</taxon>
        <taxon>Neoptera</taxon>
        <taxon>Endopterygota</taxon>
        <taxon>Coleoptera</taxon>
        <taxon>Polyphaga</taxon>
        <taxon>Cucujiformia</taxon>
        <taxon>Chrysomeloidea</taxon>
        <taxon>Chrysomelidae</taxon>
        <taxon>Chrysomelinae</taxon>
        <taxon>Chrysomelini</taxon>
        <taxon>Phaedon</taxon>
    </lineage>
</organism>
<evidence type="ECO:0000313" key="5">
    <source>
        <dbReference type="EMBL" id="CAG9816025.1"/>
    </source>
</evidence>
<dbReference type="InterPro" id="IPR024253">
    <property type="entry name" value="Phosducin_thioredoxin-like_dom"/>
</dbReference>
<gene>
    <name evidence="5" type="ORF">PHAECO_LOCUS3649</name>
</gene>
<dbReference type="PRINTS" id="PR00677">
    <property type="entry name" value="PHOSDUCIN"/>
</dbReference>
<sequence length="283" mass="32029">MATLEDKILGEKTHNYCSSSEDSDGENSESEETSSKANKITQETICTSEINKWEGTSTNTGPKGVLNDWQKYKQMENEKREDEDKQKIELIKKLTLTVRTALDEEREKAALEDPELAELLNDDFLLNYQKQRMQEMIQQTNHKITFGDLIMLRSDQEFLDAIDKEHESVKIIVHIYEENVEACGSMNLCLNNLSKIYNNVKFCSILGSCVGISKKFKAAGVPALLVYKAGNLIGVCLRLSDDLGNYFMPEDVQEYLVERGLLEDKTCTPALIRSTTIDSSDSE</sequence>
<dbReference type="InterPro" id="IPR023196">
    <property type="entry name" value="Phosducin_N_dom_sf"/>
</dbReference>
<feature type="compositionally biased region" description="Acidic residues" evidence="3">
    <location>
        <begin position="21"/>
        <end position="32"/>
    </location>
</feature>
<dbReference type="Gene3D" id="1.10.168.10">
    <property type="entry name" value="Phosducin, domain 2"/>
    <property type="match status" value="1"/>
</dbReference>
<dbReference type="OrthoDB" id="70588at2759"/>
<keyword evidence="6" id="KW-1185">Reference proteome</keyword>
<protein>
    <recommendedName>
        <fullName evidence="4">Phosducin domain-containing protein</fullName>
    </recommendedName>
</protein>
<dbReference type="PANTHER" id="PTHR46052:SF1">
    <property type="entry name" value="PHOSDUCIN-LIKE PROTEIN"/>
    <property type="match status" value="1"/>
</dbReference>
<proteinExistence type="inferred from homology"/>
<dbReference type="EMBL" id="OU896719">
    <property type="protein sequence ID" value="CAG9816025.1"/>
    <property type="molecule type" value="Genomic_DNA"/>
</dbReference>
<dbReference type="InterPro" id="IPR051499">
    <property type="entry name" value="Phosducin-like_reg"/>
</dbReference>
<reference evidence="5" key="2">
    <citation type="submission" date="2022-10" db="EMBL/GenBank/DDBJ databases">
        <authorList>
            <consortium name="ENA_rothamsted_submissions"/>
            <consortium name="culmorum"/>
            <person name="King R."/>
        </authorList>
    </citation>
    <scope>NUCLEOTIDE SEQUENCE</scope>
</reference>
<evidence type="ECO:0000256" key="1">
    <source>
        <dbReference type="ARBA" id="ARBA00009686"/>
    </source>
</evidence>
<feature type="domain" description="Phosducin" evidence="4">
    <location>
        <begin position="51"/>
        <end position="267"/>
    </location>
</feature>
<dbReference type="PANTHER" id="PTHR46052">
    <property type="entry name" value="PHOSDUCIN-LIKE PROTEIN"/>
    <property type="match status" value="1"/>
</dbReference>